<protein>
    <submittedName>
        <fullName evidence="1">Uncharacterized protein</fullName>
    </submittedName>
</protein>
<gene>
    <name evidence="1" type="ORF">SAMN04488542_101180</name>
</gene>
<accession>A0A1G7EF02</accession>
<name>A0A1G7EF02_9BACL</name>
<dbReference type="Proteomes" id="UP000198972">
    <property type="component" value="Unassembled WGS sequence"/>
</dbReference>
<dbReference type="AlphaFoldDB" id="A0A1G7EF02"/>
<reference evidence="1 2" key="1">
    <citation type="submission" date="2016-10" db="EMBL/GenBank/DDBJ databases">
        <authorList>
            <person name="de Groot N.N."/>
        </authorList>
    </citation>
    <scope>NUCLEOTIDE SEQUENCE [LARGE SCALE GENOMIC DNA]</scope>
    <source>
        <strain evidence="1 2">DSM 28129</strain>
    </source>
</reference>
<evidence type="ECO:0000313" key="2">
    <source>
        <dbReference type="Proteomes" id="UP000198972"/>
    </source>
</evidence>
<organism evidence="1 2">
    <name type="scientific">Fontibacillus panacisegetis</name>
    <dbReference type="NCBI Taxonomy" id="670482"/>
    <lineage>
        <taxon>Bacteria</taxon>
        <taxon>Bacillati</taxon>
        <taxon>Bacillota</taxon>
        <taxon>Bacilli</taxon>
        <taxon>Bacillales</taxon>
        <taxon>Paenibacillaceae</taxon>
        <taxon>Fontibacillus</taxon>
    </lineage>
</organism>
<proteinExistence type="predicted"/>
<sequence>MEWGSDFLNKWIEQGTQRLIDFTRLEGMSILMITIPFA</sequence>
<dbReference type="EMBL" id="FNBG01000001">
    <property type="protein sequence ID" value="SDE62213.1"/>
    <property type="molecule type" value="Genomic_DNA"/>
</dbReference>
<evidence type="ECO:0000313" key="1">
    <source>
        <dbReference type="EMBL" id="SDE62213.1"/>
    </source>
</evidence>
<keyword evidence="2" id="KW-1185">Reference proteome</keyword>
<dbReference type="STRING" id="670482.SAMN04488542_101180"/>